<comment type="caution">
    <text evidence="1">The sequence shown here is derived from an EMBL/GenBank/DDBJ whole genome shotgun (WGS) entry which is preliminary data.</text>
</comment>
<sequence>MKKTILSAVIAAALVGCGNDATVQQSNHSEAGQAQATDMINTPDAAFLQLVDDQFMAMVALSPEFQTSLGIKDNYGKWDEISEAADARALALTQSSLQQLEALDPSLLNEQNQLSLRMAIAQLTQQLERNRWRNHGYPVNQMYGVHSKVPSFLINQHRVTSVSDAEAYIERLNGVPTLFEQLEADMKARQELGVMPPAFVYPMVLQDSRNIIVGAPFDDGEASALLADFTGKVDALDIDDSQKQTLIANATTALVEHVGPAYEQLIEVLEAQAAVATTDDGAWKLPQGDEYYASQLQMMTTTDLSADEIHNIGLEEVARIHGEMRDIMAQVGFEGDLQEFFEFMRTDPQFYYPTSPEGKQRYLDEATALIDTMRAQLDDYFGIQPKAALEVKAVEAFREQSAGKAFYSRPAPDGSRPGVYYANLYDMNSMPTYQMEALAYHEGVPGHHMQLAIAQELDELPKFRRFGSYTAYIEGWGLYSELLPKEMGYYQDPYSDFGRLAMELWRACRLVVDTGMHEKRWTREEAIEYLQVNTPNPDGDIVKAIERYIVMPGQATAYKIGMIKIVELREAAKIELGDKFDIRGFHDTVLGSGAVPLDILEENVNAWVESQR</sequence>
<dbReference type="InterPro" id="IPR010281">
    <property type="entry name" value="DUF885"/>
</dbReference>
<dbReference type="PROSITE" id="PS51257">
    <property type="entry name" value="PROKAR_LIPOPROTEIN"/>
    <property type="match status" value="1"/>
</dbReference>
<dbReference type="Proteomes" id="UP000267187">
    <property type="component" value="Unassembled WGS sequence"/>
</dbReference>
<accession>A0A3M0AE79</accession>
<keyword evidence="2" id="KW-1185">Reference proteome</keyword>
<dbReference type="OrthoDB" id="9769898at2"/>
<name>A0A3M0AE79_9GAMM</name>
<reference evidence="1 2" key="1">
    <citation type="submission" date="2018-10" db="EMBL/GenBank/DDBJ databases">
        <title>Genomic Encyclopedia of Type Strains, Phase IV (KMG-IV): sequencing the most valuable type-strain genomes for metagenomic binning, comparative biology and taxonomic classification.</title>
        <authorList>
            <person name="Goeker M."/>
        </authorList>
    </citation>
    <scope>NUCLEOTIDE SEQUENCE [LARGE SCALE GENOMIC DNA]</scope>
    <source>
        <strain evidence="1 2">DSM 25080</strain>
    </source>
</reference>
<dbReference type="EMBL" id="REFJ01000001">
    <property type="protein sequence ID" value="RMA82444.1"/>
    <property type="molecule type" value="Genomic_DNA"/>
</dbReference>
<proteinExistence type="predicted"/>
<dbReference type="Pfam" id="PF05960">
    <property type="entry name" value="DUF885"/>
    <property type="match status" value="1"/>
</dbReference>
<evidence type="ECO:0000313" key="2">
    <source>
        <dbReference type="Proteomes" id="UP000267187"/>
    </source>
</evidence>
<dbReference type="PANTHER" id="PTHR33361">
    <property type="entry name" value="GLR0591 PROTEIN"/>
    <property type="match status" value="1"/>
</dbReference>
<organism evidence="1 2">
    <name type="scientific">Umboniibacter marinipuniceus</name>
    <dbReference type="NCBI Taxonomy" id="569599"/>
    <lineage>
        <taxon>Bacteria</taxon>
        <taxon>Pseudomonadati</taxon>
        <taxon>Pseudomonadota</taxon>
        <taxon>Gammaproteobacteria</taxon>
        <taxon>Cellvibrionales</taxon>
        <taxon>Cellvibrionaceae</taxon>
        <taxon>Umboniibacter</taxon>
    </lineage>
</organism>
<dbReference type="PANTHER" id="PTHR33361:SF16">
    <property type="entry name" value="DUF885 DOMAIN-CONTAINING PROTEIN"/>
    <property type="match status" value="1"/>
</dbReference>
<gene>
    <name evidence="1" type="ORF">DFR27_0393</name>
</gene>
<dbReference type="RefSeq" id="WP_121875776.1">
    <property type="nucleotide sequence ID" value="NZ_REFJ01000001.1"/>
</dbReference>
<protein>
    <submittedName>
        <fullName evidence="1">Uncharacterized protein (DUF885 family)</fullName>
    </submittedName>
</protein>
<dbReference type="AlphaFoldDB" id="A0A3M0AE79"/>
<evidence type="ECO:0000313" key="1">
    <source>
        <dbReference type="EMBL" id="RMA82444.1"/>
    </source>
</evidence>